<protein>
    <submittedName>
        <fullName evidence="2">Uncharacterized protein</fullName>
    </submittedName>
</protein>
<accession>X1K3E4</accession>
<feature type="compositionally biased region" description="Basic and acidic residues" evidence="1">
    <location>
        <begin position="8"/>
        <end position="29"/>
    </location>
</feature>
<feature type="compositionally biased region" description="Basic and acidic residues" evidence="1">
    <location>
        <begin position="66"/>
        <end position="77"/>
    </location>
</feature>
<comment type="caution">
    <text evidence="2">The sequence shown here is derived from an EMBL/GenBank/DDBJ whole genome shotgun (WGS) entry which is preliminary data.</text>
</comment>
<reference evidence="2" key="1">
    <citation type="journal article" date="2014" name="Front. Microbiol.">
        <title>High frequency of phylogenetically diverse reductive dehalogenase-homologous genes in deep subseafloor sedimentary metagenomes.</title>
        <authorList>
            <person name="Kawai M."/>
            <person name="Futagami T."/>
            <person name="Toyoda A."/>
            <person name="Takaki Y."/>
            <person name="Nishi S."/>
            <person name="Hori S."/>
            <person name="Arai W."/>
            <person name="Tsubouchi T."/>
            <person name="Morono Y."/>
            <person name="Uchiyama I."/>
            <person name="Ito T."/>
            <person name="Fujiyama A."/>
            <person name="Inagaki F."/>
            <person name="Takami H."/>
        </authorList>
    </citation>
    <scope>NUCLEOTIDE SEQUENCE</scope>
    <source>
        <strain evidence="2">Expedition CK06-06</strain>
    </source>
</reference>
<organism evidence="2">
    <name type="scientific">marine sediment metagenome</name>
    <dbReference type="NCBI Taxonomy" id="412755"/>
    <lineage>
        <taxon>unclassified sequences</taxon>
        <taxon>metagenomes</taxon>
        <taxon>ecological metagenomes</taxon>
    </lineage>
</organism>
<proteinExistence type="predicted"/>
<feature type="non-terminal residue" evidence="2">
    <location>
        <position position="1"/>
    </location>
</feature>
<feature type="compositionally biased region" description="Basic and acidic residues" evidence="1">
    <location>
        <begin position="112"/>
        <end position="149"/>
    </location>
</feature>
<gene>
    <name evidence="2" type="ORF">S03H2_67479</name>
</gene>
<feature type="non-terminal residue" evidence="2">
    <location>
        <position position="176"/>
    </location>
</feature>
<feature type="region of interest" description="Disordered" evidence="1">
    <location>
        <begin position="56"/>
        <end position="176"/>
    </location>
</feature>
<evidence type="ECO:0000256" key="1">
    <source>
        <dbReference type="SAM" id="MobiDB-lite"/>
    </source>
</evidence>
<dbReference type="AlphaFoldDB" id="X1K3E4"/>
<sequence>LPETEAVLEAHPEESITSEEKQPTIRAEDIPIIKAEDVVESSEPYLPYSPYEWIREEEFPQPPPLSREDSTPEKEDWTLPGDQEQYWKDDRVLSEQGEETEPEVALLDLSQLDEKLPSKDKDKVKDSGRDYSAESREDDIAAQPEEGREGIIIQWDDPAEGRELTSMPLPEIPAWV</sequence>
<name>X1K3E4_9ZZZZ</name>
<dbReference type="EMBL" id="BARU01044188">
    <property type="protein sequence ID" value="GAH76578.1"/>
    <property type="molecule type" value="Genomic_DNA"/>
</dbReference>
<feature type="region of interest" description="Disordered" evidence="1">
    <location>
        <begin position="1"/>
        <end position="29"/>
    </location>
</feature>
<evidence type="ECO:0000313" key="2">
    <source>
        <dbReference type="EMBL" id="GAH76578.1"/>
    </source>
</evidence>